<dbReference type="CDD" id="cd01136">
    <property type="entry name" value="ATPase_flagellum-secretory_path_III"/>
    <property type="match status" value="1"/>
</dbReference>
<dbReference type="GO" id="GO:0005737">
    <property type="term" value="C:cytoplasm"/>
    <property type="evidence" value="ECO:0007669"/>
    <property type="project" value="UniProtKB-SubCell"/>
</dbReference>
<reference evidence="19 20" key="1">
    <citation type="submission" date="2016-03" db="EMBL/GenBank/DDBJ databases">
        <title>Genome sequence of Nesiotobacter sp. nov., a moderately halophilic alphaproteobacterium isolated from the Yellow Sea, China.</title>
        <authorList>
            <person name="Zhang G."/>
            <person name="Zhang R."/>
        </authorList>
    </citation>
    <scope>NUCLEOTIDE SEQUENCE [LARGE SCALE GENOMIC DNA]</scope>
    <source>
        <strain evidence="19 20">WB1-6</strain>
    </source>
</reference>
<dbReference type="FunFam" id="3.40.50.12240:FF:000002">
    <property type="entry name" value="Flagellum-specific ATP synthase FliI"/>
    <property type="match status" value="1"/>
</dbReference>
<evidence type="ECO:0000256" key="17">
    <source>
        <dbReference type="ARBA" id="ARBA00034006"/>
    </source>
</evidence>
<keyword evidence="19" id="KW-0282">Flagellum</keyword>
<dbReference type="NCBIfam" id="TIGR01026">
    <property type="entry name" value="fliI_yscN"/>
    <property type="match status" value="1"/>
</dbReference>
<comment type="subcellular location">
    <subcellularLocation>
        <location evidence="2">Cytoplasm</location>
    </subcellularLocation>
</comment>
<sequence>MHDLERLQKLTRHVPSDAWDIDVTGILSEVTSNYLRVRGLSSGVNLGDQVSFNNGRETCFGEIIKIDAESVIVKPYSPRNDLGLGTRIKRAGELCLRPDPSWKGRVINAMGKPVDMLDPLKRGAEEVPFNRPPPPAIQRKRVTEHARTGVRVLDIFTPMLHGQRLGIFAGSGVGKSTTLSMIARSNSFDTVVIGLIGERGREVREFIEETLGEQMGKSVVVVATGDESPMMRRLAPKTAVSVAEYFRDQGDSVLLVLDSITRYAHALRDVALAAGEPAVSRGYPPSVFTELPALLERTGPGVEGTGMITAVISVLVDGDDHNDPVADNIRGLLDGHIVLDRHIAEDGRYPAVNILQSVSRLAQHAWSPQERDLVLKLRAMVAKFEDTKDLRMMGGYKQGVEPFLDQALEIVPKLYKALSQSSTDPSSTDAFTELAQML</sequence>
<comment type="function">
    <text evidence="1">Probable catalytic subunit of a protein translocase for flagellum-specific export, or a proton translocase involved in local circuits at the flagellum.</text>
</comment>
<keyword evidence="8" id="KW-0547">Nucleotide-binding</keyword>
<dbReference type="GO" id="GO:0044781">
    <property type="term" value="P:bacterial-type flagellum organization"/>
    <property type="evidence" value="ECO:0007669"/>
    <property type="project" value="UniProtKB-KW"/>
</dbReference>
<dbReference type="Pfam" id="PF00006">
    <property type="entry name" value="ATP-synt_ab"/>
    <property type="match status" value="1"/>
</dbReference>
<evidence type="ECO:0000313" key="20">
    <source>
        <dbReference type="Proteomes" id="UP000185783"/>
    </source>
</evidence>
<dbReference type="InterPro" id="IPR050053">
    <property type="entry name" value="ATPase_alpha/beta_chains"/>
</dbReference>
<comment type="similarity">
    <text evidence="3">Belongs to the ATPase alpha/beta chains family.</text>
</comment>
<keyword evidence="14" id="KW-0406">Ion transport</keyword>
<dbReference type="STRING" id="197461.A3843_15410"/>
<accession>A0A1U7JEG1</accession>
<dbReference type="GO" id="GO:0046933">
    <property type="term" value="F:proton-transporting ATP synthase activity, rotational mechanism"/>
    <property type="evidence" value="ECO:0007669"/>
    <property type="project" value="TreeGrafter"/>
</dbReference>
<dbReference type="GO" id="GO:0030257">
    <property type="term" value="C:type III protein secretion system complex"/>
    <property type="evidence" value="ECO:0007669"/>
    <property type="project" value="InterPro"/>
</dbReference>
<comment type="catalytic activity">
    <reaction evidence="17">
        <text>ATP + H2O + cellular proteinSide 1 = ADP + phosphate + cellular proteinSide 2.</text>
        <dbReference type="EC" id="7.4.2.8"/>
    </reaction>
</comment>
<dbReference type="InterPro" id="IPR022426">
    <property type="entry name" value="FliI_clade3"/>
</dbReference>
<dbReference type="GO" id="GO:0030254">
    <property type="term" value="P:protein secretion by the type III secretion system"/>
    <property type="evidence" value="ECO:0007669"/>
    <property type="project" value="InterPro"/>
</dbReference>
<dbReference type="EMBL" id="LVVZ01000022">
    <property type="protein sequence ID" value="OKL43107.1"/>
    <property type="molecule type" value="Genomic_DNA"/>
</dbReference>
<dbReference type="InterPro" id="IPR000194">
    <property type="entry name" value="ATPase_F1/V1/A1_a/bsu_nucl-bd"/>
</dbReference>
<dbReference type="InterPro" id="IPR003593">
    <property type="entry name" value="AAA+_ATPase"/>
</dbReference>
<keyword evidence="15" id="KW-1006">Bacterial flagellum protein export</keyword>
<keyword evidence="9" id="KW-0375">Hydrogen ion transport</keyword>
<gene>
    <name evidence="19" type="primary">fliI</name>
    <name evidence="19" type="ORF">A3843_15410</name>
</gene>
<evidence type="ECO:0000256" key="4">
    <source>
        <dbReference type="ARBA" id="ARBA00012473"/>
    </source>
</evidence>
<evidence type="ECO:0000256" key="1">
    <source>
        <dbReference type="ARBA" id="ARBA00003290"/>
    </source>
</evidence>
<evidence type="ECO:0000256" key="2">
    <source>
        <dbReference type="ARBA" id="ARBA00004496"/>
    </source>
</evidence>
<dbReference type="OrthoDB" id="9801639at2"/>
<dbReference type="Pfam" id="PF18269">
    <property type="entry name" value="T3SS_ATPase_C"/>
    <property type="match status" value="1"/>
</dbReference>
<comment type="caution">
    <text evidence="19">The sequence shown here is derived from an EMBL/GenBank/DDBJ whole genome shotgun (WGS) entry which is preliminary data.</text>
</comment>
<keyword evidence="19" id="KW-0966">Cell projection</keyword>
<evidence type="ECO:0000256" key="15">
    <source>
        <dbReference type="ARBA" id="ARBA00023225"/>
    </source>
</evidence>
<evidence type="ECO:0000256" key="10">
    <source>
        <dbReference type="ARBA" id="ARBA00022795"/>
    </source>
</evidence>
<proteinExistence type="inferred from homology"/>
<keyword evidence="12" id="KW-0653">Protein transport</keyword>
<evidence type="ECO:0000256" key="12">
    <source>
        <dbReference type="ARBA" id="ARBA00022927"/>
    </source>
</evidence>
<dbReference type="AlphaFoldDB" id="A0A1U7JEG1"/>
<keyword evidence="7" id="KW-0963">Cytoplasm</keyword>
<dbReference type="PROSITE" id="PS00152">
    <property type="entry name" value="ATPASE_ALPHA_BETA"/>
    <property type="match status" value="1"/>
</dbReference>
<dbReference type="SMART" id="SM00382">
    <property type="entry name" value="AAA"/>
    <property type="match status" value="1"/>
</dbReference>
<dbReference type="InterPro" id="IPR027417">
    <property type="entry name" value="P-loop_NTPase"/>
</dbReference>
<dbReference type="PANTHER" id="PTHR15184">
    <property type="entry name" value="ATP SYNTHASE"/>
    <property type="match status" value="1"/>
</dbReference>
<dbReference type="InterPro" id="IPR005714">
    <property type="entry name" value="ATPase_T3SS_FliI/YscN"/>
</dbReference>
<evidence type="ECO:0000256" key="3">
    <source>
        <dbReference type="ARBA" id="ARBA00008936"/>
    </source>
</evidence>
<dbReference type="Proteomes" id="UP000185783">
    <property type="component" value="Unassembled WGS sequence"/>
</dbReference>
<dbReference type="InterPro" id="IPR020003">
    <property type="entry name" value="ATPase_a/bsu_AS"/>
</dbReference>
<evidence type="ECO:0000256" key="11">
    <source>
        <dbReference type="ARBA" id="ARBA00022840"/>
    </source>
</evidence>
<dbReference type="EC" id="7.1.2.2" evidence="4"/>
<dbReference type="GO" id="GO:0008564">
    <property type="term" value="F:protein-exporting ATPase activity"/>
    <property type="evidence" value="ECO:0007669"/>
    <property type="project" value="UniProtKB-EC"/>
</dbReference>
<dbReference type="Gene3D" id="3.40.50.12240">
    <property type="match status" value="1"/>
</dbReference>
<dbReference type="GO" id="GO:0005524">
    <property type="term" value="F:ATP binding"/>
    <property type="evidence" value="ECO:0007669"/>
    <property type="project" value="UniProtKB-KW"/>
</dbReference>
<keyword evidence="13" id="KW-1278">Translocase</keyword>
<dbReference type="GO" id="GO:0016887">
    <property type="term" value="F:ATP hydrolysis activity"/>
    <property type="evidence" value="ECO:0007669"/>
    <property type="project" value="InterPro"/>
</dbReference>
<keyword evidence="16" id="KW-0066">ATP synthesis</keyword>
<name>A0A1U7JEG1_9HYPH</name>
<keyword evidence="10" id="KW-1005">Bacterial flagellum biogenesis</keyword>
<keyword evidence="19" id="KW-0969">Cilium</keyword>
<evidence type="ECO:0000256" key="7">
    <source>
        <dbReference type="ARBA" id="ARBA00022490"/>
    </source>
</evidence>
<keyword evidence="6" id="KW-0813">Transport</keyword>
<dbReference type="PANTHER" id="PTHR15184:SF9">
    <property type="entry name" value="SPI-1 TYPE 3 SECRETION SYSTEM ATPASE"/>
    <property type="match status" value="1"/>
</dbReference>
<evidence type="ECO:0000256" key="6">
    <source>
        <dbReference type="ARBA" id="ARBA00022448"/>
    </source>
</evidence>
<dbReference type="RefSeq" id="WP_028482897.1">
    <property type="nucleotide sequence ID" value="NZ_LVVZ01000022.1"/>
</dbReference>
<organism evidence="19 20">
    <name type="scientific">Pseudovibrio exalbescens</name>
    <dbReference type="NCBI Taxonomy" id="197461"/>
    <lineage>
        <taxon>Bacteria</taxon>
        <taxon>Pseudomonadati</taxon>
        <taxon>Pseudomonadota</taxon>
        <taxon>Alphaproteobacteria</taxon>
        <taxon>Hyphomicrobiales</taxon>
        <taxon>Stappiaceae</taxon>
        <taxon>Pseudovibrio</taxon>
    </lineage>
</organism>
<evidence type="ECO:0000256" key="16">
    <source>
        <dbReference type="ARBA" id="ARBA00023310"/>
    </source>
</evidence>
<dbReference type="NCBIfam" id="TIGR03498">
    <property type="entry name" value="FliI_clade3"/>
    <property type="match status" value="1"/>
</dbReference>
<evidence type="ECO:0000259" key="18">
    <source>
        <dbReference type="SMART" id="SM00382"/>
    </source>
</evidence>
<evidence type="ECO:0000313" key="19">
    <source>
        <dbReference type="EMBL" id="OKL43107.1"/>
    </source>
</evidence>
<evidence type="ECO:0000256" key="14">
    <source>
        <dbReference type="ARBA" id="ARBA00023065"/>
    </source>
</evidence>
<keyword evidence="11" id="KW-0067">ATP-binding</keyword>
<keyword evidence="20" id="KW-1185">Reference proteome</keyword>
<feature type="domain" description="AAA+ ATPase" evidence="18">
    <location>
        <begin position="161"/>
        <end position="344"/>
    </location>
</feature>
<dbReference type="SUPFAM" id="SSF52540">
    <property type="entry name" value="P-loop containing nucleoside triphosphate hydrolases"/>
    <property type="match status" value="1"/>
</dbReference>
<protein>
    <recommendedName>
        <fullName evidence="5">Flagellum-specific ATP synthase</fullName>
        <ecNumber evidence="4">7.1.2.2</ecNumber>
    </recommendedName>
</protein>
<evidence type="ECO:0000256" key="5">
    <source>
        <dbReference type="ARBA" id="ARBA00020580"/>
    </source>
</evidence>
<dbReference type="InterPro" id="IPR040627">
    <property type="entry name" value="T3SS_ATPase_C"/>
</dbReference>
<dbReference type="GO" id="GO:0009288">
    <property type="term" value="C:bacterial-type flagellum"/>
    <property type="evidence" value="ECO:0007669"/>
    <property type="project" value="InterPro"/>
</dbReference>
<evidence type="ECO:0000256" key="9">
    <source>
        <dbReference type="ARBA" id="ARBA00022781"/>
    </source>
</evidence>
<evidence type="ECO:0000256" key="13">
    <source>
        <dbReference type="ARBA" id="ARBA00022967"/>
    </source>
</evidence>
<evidence type="ECO:0000256" key="8">
    <source>
        <dbReference type="ARBA" id="ARBA00022741"/>
    </source>
</evidence>